<evidence type="ECO:0000259" key="1">
    <source>
        <dbReference type="Pfam" id="PF03118"/>
    </source>
</evidence>
<dbReference type="InterPro" id="IPR011260">
    <property type="entry name" value="RNAP_asu_C"/>
</dbReference>
<evidence type="ECO:0000313" key="2">
    <source>
        <dbReference type="EMBL" id="CAB4126263.1"/>
    </source>
</evidence>
<dbReference type="GO" id="GO:0003677">
    <property type="term" value="F:DNA binding"/>
    <property type="evidence" value="ECO:0007669"/>
    <property type="project" value="InterPro"/>
</dbReference>
<dbReference type="EMBL" id="LR796193">
    <property type="protein sequence ID" value="CAB4126263.1"/>
    <property type="molecule type" value="Genomic_DNA"/>
</dbReference>
<proteinExistence type="predicted"/>
<protein>
    <submittedName>
        <fullName evidence="2">RNA polymerase, alpha subunit, C-terminal</fullName>
    </submittedName>
</protein>
<name>A0A6J5KZB6_9CAUD</name>
<gene>
    <name evidence="2" type="ORF">UFOVP70_7</name>
</gene>
<dbReference type="Pfam" id="PF03118">
    <property type="entry name" value="RNA_pol_A_CTD"/>
    <property type="match status" value="1"/>
</dbReference>
<feature type="domain" description="RNA polymerase alpha subunit C-terminal" evidence="1">
    <location>
        <begin position="55"/>
        <end position="116"/>
    </location>
</feature>
<reference evidence="2" key="1">
    <citation type="submission" date="2020-04" db="EMBL/GenBank/DDBJ databases">
        <authorList>
            <person name="Chiriac C."/>
            <person name="Salcher M."/>
            <person name="Ghai R."/>
            <person name="Kavagutti S V."/>
        </authorList>
    </citation>
    <scope>NUCLEOTIDE SEQUENCE</scope>
</reference>
<dbReference type="SUPFAM" id="SSF47789">
    <property type="entry name" value="C-terminal domain of RNA polymerase alpha subunit"/>
    <property type="match status" value="1"/>
</dbReference>
<dbReference type="Gene3D" id="1.10.150.20">
    <property type="entry name" value="5' to 3' exonuclease, C-terminal subdomain"/>
    <property type="match status" value="1"/>
</dbReference>
<dbReference type="GO" id="GO:0006351">
    <property type="term" value="P:DNA-templated transcription"/>
    <property type="evidence" value="ECO:0007669"/>
    <property type="project" value="InterPro"/>
</dbReference>
<sequence>MTKEEMLDHIAITAMAAQIQKFGITNPYTLAQTSYRMATDMMENRRQIHAEWKREEELQHQYATADLDELGLPVRYYRCLTAEGIYTKERLCEWTERDILRIPNFGAKGRKYLQEAMAAAGLKLKGQA</sequence>
<accession>A0A6J5KZB6</accession>
<organism evidence="2">
    <name type="scientific">uncultured Caudovirales phage</name>
    <dbReference type="NCBI Taxonomy" id="2100421"/>
    <lineage>
        <taxon>Viruses</taxon>
        <taxon>Duplodnaviria</taxon>
        <taxon>Heunggongvirae</taxon>
        <taxon>Uroviricota</taxon>
        <taxon>Caudoviricetes</taxon>
        <taxon>Peduoviridae</taxon>
        <taxon>Maltschvirus</taxon>
        <taxon>Maltschvirus maltsch</taxon>
    </lineage>
</organism>
<dbReference type="GO" id="GO:0003899">
    <property type="term" value="F:DNA-directed RNA polymerase activity"/>
    <property type="evidence" value="ECO:0007669"/>
    <property type="project" value="InterPro"/>
</dbReference>